<evidence type="ECO:0000256" key="2">
    <source>
        <dbReference type="PROSITE-ProRule" id="PRU00169"/>
    </source>
</evidence>
<organism evidence="4 5">
    <name type="scientific">Waterburya agarophytonicola KI4</name>
    <dbReference type="NCBI Taxonomy" id="2874699"/>
    <lineage>
        <taxon>Bacteria</taxon>
        <taxon>Bacillati</taxon>
        <taxon>Cyanobacteriota</taxon>
        <taxon>Cyanophyceae</taxon>
        <taxon>Pleurocapsales</taxon>
        <taxon>Hyellaceae</taxon>
        <taxon>Waterburya</taxon>
        <taxon>Waterburya agarophytonicola</taxon>
    </lineage>
</organism>
<protein>
    <submittedName>
        <fullName evidence="4">Response regulator</fullName>
    </submittedName>
</protein>
<evidence type="ECO:0000313" key="4">
    <source>
        <dbReference type="EMBL" id="MCC0178258.1"/>
    </source>
</evidence>
<gene>
    <name evidence="4" type="ORF">I4641_14855</name>
</gene>
<dbReference type="PANTHER" id="PTHR44591:SF3">
    <property type="entry name" value="RESPONSE REGULATORY DOMAIN-CONTAINING PROTEIN"/>
    <property type="match status" value="1"/>
</dbReference>
<keyword evidence="5" id="KW-1185">Reference proteome</keyword>
<dbReference type="EMBL" id="JADWDC010000039">
    <property type="protein sequence ID" value="MCC0178258.1"/>
    <property type="molecule type" value="Genomic_DNA"/>
</dbReference>
<feature type="modified residue" description="4-aspartylphosphate" evidence="2">
    <location>
        <position position="71"/>
    </location>
</feature>
<dbReference type="PROSITE" id="PS50110">
    <property type="entry name" value="RESPONSE_REGULATORY"/>
    <property type="match status" value="1"/>
</dbReference>
<keyword evidence="1 2" id="KW-0597">Phosphoprotein</keyword>
<dbReference type="InterPro" id="IPR001789">
    <property type="entry name" value="Sig_transdc_resp-reg_receiver"/>
</dbReference>
<evidence type="ECO:0000313" key="5">
    <source>
        <dbReference type="Proteomes" id="UP000729733"/>
    </source>
</evidence>
<dbReference type="RefSeq" id="WP_229641325.1">
    <property type="nucleotide sequence ID" value="NZ_JADWDC010000039.1"/>
</dbReference>
<dbReference type="PANTHER" id="PTHR44591">
    <property type="entry name" value="STRESS RESPONSE REGULATOR PROTEIN 1"/>
    <property type="match status" value="1"/>
</dbReference>
<name>A0A964FIL3_9CYAN</name>
<proteinExistence type="predicted"/>
<dbReference type="GO" id="GO:0000160">
    <property type="term" value="P:phosphorelay signal transduction system"/>
    <property type="evidence" value="ECO:0007669"/>
    <property type="project" value="InterPro"/>
</dbReference>
<dbReference type="Pfam" id="PF00072">
    <property type="entry name" value="Response_reg"/>
    <property type="match status" value="1"/>
</dbReference>
<comment type="caution">
    <text evidence="4">The sequence shown here is derived from an EMBL/GenBank/DDBJ whole genome shotgun (WGS) entry which is preliminary data.</text>
</comment>
<dbReference type="InterPro" id="IPR050595">
    <property type="entry name" value="Bact_response_regulator"/>
</dbReference>
<evidence type="ECO:0000256" key="1">
    <source>
        <dbReference type="ARBA" id="ARBA00022553"/>
    </source>
</evidence>
<dbReference type="InterPro" id="IPR011006">
    <property type="entry name" value="CheY-like_superfamily"/>
</dbReference>
<dbReference type="SUPFAM" id="SSF52172">
    <property type="entry name" value="CheY-like"/>
    <property type="match status" value="1"/>
</dbReference>
<dbReference type="SMART" id="SM00448">
    <property type="entry name" value="REC"/>
    <property type="match status" value="1"/>
</dbReference>
<sequence>MMTFDKPSEYYQDLSRLRKIPLVLVVDDDPDNLFFIACIIDALNLKCICAQTGGSAIELAINHQPDLILLDMVMPEIDGMEITRRLKNNSFSYNIPILAVTGLTFPKHKEAMKKAGCDDYISKPCSIDELELKISYFLNLCLI</sequence>
<dbReference type="Proteomes" id="UP000729733">
    <property type="component" value="Unassembled WGS sequence"/>
</dbReference>
<accession>A0A964FIL3</accession>
<reference evidence="4" key="1">
    <citation type="journal article" date="2021" name="Antonie Van Leeuwenhoek">
        <title>Draft genome and description of Waterburya agarophytonicola gen. nov. sp. nov. (Pleurocapsales, Cyanobacteria): a seaweed symbiont.</title>
        <authorList>
            <person name="Bonthond G."/>
            <person name="Shalygin S."/>
            <person name="Bayer T."/>
            <person name="Weinberger F."/>
        </authorList>
    </citation>
    <scope>NUCLEOTIDE SEQUENCE</scope>
    <source>
        <strain evidence="4">KI4</strain>
    </source>
</reference>
<evidence type="ECO:0000259" key="3">
    <source>
        <dbReference type="PROSITE" id="PS50110"/>
    </source>
</evidence>
<dbReference type="Gene3D" id="3.40.50.2300">
    <property type="match status" value="1"/>
</dbReference>
<dbReference type="AlphaFoldDB" id="A0A964FIL3"/>
<feature type="domain" description="Response regulatory" evidence="3">
    <location>
        <begin position="22"/>
        <end position="138"/>
    </location>
</feature>